<accession>A0A0G0LJD0</accession>
<dbReference type="EMBL" id="LBVU01000003">
    <property type="protein sequence ID" value="KKQ92028.1"/>
    <property type="molecule type" value="Genomic_DNA"/>
</dbReference>
<name>A0A0G0LJD0_9BACT</name>
<proteinExistence type="predicted"/>
<dbReference type="PANTHER" id="PTHR43611:SF3">
    <property type="entry name" value="FLAVIN MONONUCLEOTIDE HYDROLASE 1, CHLOROPLATIC"/>
    <property type="match status" value="1"/>
</dbReference>
<sequence>MFTSETIQETPEIKSGVSKVFSRIFSAKEMGMDKKDPETYKFISNELKLEPNEIVFVDDNSKNIEAAKKAGINVFQYKNNSVIDNLEEIRGF</sequence>
<dbReference type="InterPro" id="IPR036412">
    <property type="entry name" value="HAD-like_sf"/>
</dbReference>
<evidence type="ECO:0000313" key="1">
    <source>
        <dbReference type="EMBL" id="KKQ92028.1"/>
    </source>
</evidence>
<dbReference type="InterPro" id="IPR041492">
    <property type="entry name" value="HAD_2"/>
</dbReference>
<gene>
    <name evidence="1" type="ORF">UT17_C0003G0051</name>
</gene>
<dbReference type="InterPro" id="IPR023214">
    <property type="entry name" value="HAD_sf"/>
</dbReference>
<dbReference type="Pfam" id="PF13419">
    <property type="entry name" value="HAD_2"/>
    <property type="match status" value="1"/>
</dbReference>
<dbReference type="PRINTS" id="PR00413">
    <property type="entry name" value="HADHALOGNASE"/>
</dbReference>
<dbReference type="SUPFAM" id="SSF56784">
    <property type="entry name" value="HAD-like"/>
    <property type="match status" value="1"/>
</dbReference>
<dbReference type="PANTHER" id="PTHR43611">
    <property type="entry name" value="ALPHA-D-GLUCOSE 1-PHOSPHATE PHOSPHATASE"/>
    <property type="match status" value="1"/>
</dbReference>
<protein>
    <recommendedName>
        <fullName evidence="3">HAD-superfamily hydrolase, subfamily IA, variant 3</fullName>
    </recommendedName>
</protein>
<dbReference type="NCBIfam" id="TIGR01509">
    <property type="entry name" value="HAD-SF-IA-v3"/>
    <property type="match status" value="1"/>
</dbReference>
<dbReference type="AlphaFoldDB" id="A0A0G0LJD0"/>
<evidence type="ECO:0008006" key="3">
    <source>
        <dbReference type="Google" id="ProtNLM"/>
    </source>
</evidence>
<dbReference type="STRING" id="1618572.UT17_C0003G0051"/>
<organism evidence="1 2">
    <name type="scientific">Candidatus Woesebacteria bacterium GW2011_GWB1_39_10</name>
    <dbReference type="NCBI Taxonomy" id="1618572"/>
    <lineage>
        <taxon>Bacteria</taxon>
        <taxon>Candidatus Woeseibacteriota</taxon>
    </lineage>
</organism>
<reference evidence="1 2" key="1">
    <citation type="journal article" date="2015" name="Nature">
        <title>rRNA introns, odd ribosomes, and small enigmatic genomes across a large radiation of phyla.</title>
        <authorList>
            <person name="Brown C.T."/>
            <person name="Hug L.A."/>
            <person name="Thomas B.C."/>
            <person name="Sharon I."/>
            <person name="Castelle C.J."/>
            <person name="Singh A."/>
            <person name="Wilkins M.J."/>
            <person name="Williams K.H."/>
            <person name="Banfield J.F."/>
        </authorList>
    </citation>
    <scope>NUCLEOTIDE SEQUENCE [LARGE SCALE GENOMIC DNA]</scope>
</reference>
<dbReference type="Gene3D" id="3.40.50.1000">
    <property type="entry name" value="HAD superfamily/HAD-like"/>
    <property type="match status" value="1"/>
</dbReference>
<dbReference type="Proteomes" id="UP000034774">
    <property type="component" value="Unassembled WGS sequence"/>
</dbReference>
<dbReference type="InterPro" id="IPR006439">
    <property type="entry name" value="HAD-SF_hydro_IA"/>
</dbReference>
<evidence type="ECO:0000313" key="2">
    <source>
        <dbReference type="Proteomes" id="UP000034774"/>
    </source>
</evidence>
<comment type="caution">
    <text evidence="1">The sequence shown here is derived from an EMBL/GenBank/DDBJ whole genome shotgun (WGS) entry which is preliminary data.</text>
</comment>